<sequence>MLSTKVTSKKWISEETPDEEELFAHCREMEMVCFAVTKVILDSDNKWKGALGKNNSHSLSNRNYIMELVNIQVLDQIIEYLTKLVKSFYKLNPKLARLKKDNGLLLSKHDHIFDKLCSIRFVMLQSIHGLINTILNTCLHREDSRKMIESCLSLVGIYNDMIGLSYKKFAAKFNIGSNSYPNIISETKNLSLTKIVQVLSKSRAEINCQRLINCLVKVYQPDHNSDNDSSSSSAESLEIYHTLTKHITPPTSTMSRNMVDKRRDAFIVNKKLKMKQAQSLIELKNEHNKRLNELVTTQNSDAEVPYMSLLTNEYTLEHIFNTEDNINSILQSEEMYIEILLDTVANMSPNLLGQNGVKKLKNGRIQASKKAAHKVTEYYQNILWGDVGSCLEHIVLWWSHYPLAMRSPNTSQNLREWLFATFNVNNTPELILSALRILADALGCHVTSTSWDKYFGATLTTNLKLTTLKINPEISLYITESTESGASFAIMLQSLATLNNQCEVTWDYILGAPLEDLPIVEQIPILHRLDHSIHTYRLWCLAETRRLANLWEMRDFFRIAHNDMQACMEQLINLRFADHTVTIESGKQNWSTRKRMRKDEGKTGIRSKSQHTKAKGRYGRNNPSFIGSVCYHKLGPPDYDIPEQCGVAPRHQATTNCTLHLCTRVSNSLYLRDKMLLPVIMATQDITTLNMILRIMCESWLHHIYVAKVKFTKDAAMQLLHDFNEVRNWLSDCKQLATASKKQMLQNEVLRRCEGVGRLLLHAPGDLISMQDSTMQSAQQVRKEASENDTPEQLMPAEMYVPNQKQWLTLRAKKMKGPIAFTLCCFVLY</sequence>
<feature type="domain" description="Coiled-coil protein 142 C-terminal" evidence="2">
    <location>
        <begin position="383"/>
        <end position="574"/>
    </location>
</feature>
<dbReference type="Pfam" id="PF14923">
    <property type="entry name" value="CCDC142"/>
    <property type="match status" value="2"/>
</dbReference>
<dbReference type="InterPro" id="IPR055350">
    <property type="entry name" value="CCDC142_C"/>
</dbReference>
<evidence type="ECO:0000256" key="1">
    <source>
        <dbReference type="SAM" id="MobiDB-lite"/>
    </source>
</evidence>
<dbReference type="AlphaFoldDB" id="A0A2H1VJ63"/>
<feature type="region of interest" description="Disordered" evidence="1">
    <location>
        <begin position="587"/>
        <end position="620"/>
    </location>
</feature>
<accession>A0A2H1VJ63</accession>
<organism evidence="3">
    <name type="scientific">Spodoptera frugiperda</name>
    <name type="common">Fall armyworm</name>
    <dbReference type="NCBI Taxonomy" id="7108"/>
    <lineage>
        <taxon>Eukaryota</taxon>
        <taxon>Metazoa</taxon>
        <taxon>Ecdysozoa</taxon>
        <taxon>Arthropoda</taxon>
        <taxon>Hexapoda</taxon>
        <taxon>Insecta</taxon>
        <taxon>Pterygota</taxon>
        <taxon>Neoptera</taxon>
        <taxon>Endopterygota</taxon>
        <taxon>Lepidoptera</taxon>
        <taxon>Glossata</taxon>
        <taxon>Ditrysia</taxon>
        <taxon>Noctuoidea</taxon>
        <taxon>Noctuidae</taxon>
        <taxon>Amphipyrinae</taxon>
        <taxon>Spodoptera</taxon>
    </lineage>
</organism>
<dbReference type="EMBL" id="ODYU01002848">
    <property type="protein sequence ID" value="SOQ40836.1"/>
    <property type="molecule type" value="Genomic_DNA"/>
</dbReference>
<dbReference type="PANTHER" id="PTHR21436">
    <property type="entry name" value="COILED-COIL DOMAIN-CONTAINING PROTEIN 142"/>
    <property type="match status" value="1"/>
</dbReference>
<evidence type="ECO:0000259" key="2">
    <source>
        <dbReference type="Pfam" id="PF14923"/>
    </source>
</evidence>
<feature type="domain" description="Coiled-coil protein 142 C-terminal" evidence="2">
    <location>
        <begin position="674"/>
        <end position="764"/>
    </location>
</feature>
<protein>
    <submittedName>
        <fullName evidence="3">SFRICE_001171</fullName>
    </submittedName>
</protein>
<gene>
    <name evidence="3" type="ORF">SFRICE_001171</name>
</gene>
<reference evidence="3" key="1">
    <citation type="submission" date="2016-07" db="EMBL/GenBank/DDBJ databases">
        <authorList>
            <person name="Bretaudeau A."/>
        </authorList>
    </citation>
    <scope>NUCLEOTIDE SEQUENCE</scope>
    <source>
        <strain evidence="3">Rice</strain>
        <tissue evidence="3">Whole body</tissue>
    </source>
</reference>
<dbReference type="InterPro" id="IPR026700">
    <property type="entry name" value="CCDC142"/>
</dbReference>
<name>A0A2H1VJ63_SPOFR</name>
<feature type="compositionally biased region" description="Basic residues" evidence="1">
    <location>
        <begin position="608"/>
        <end position="618"/>
    </location>
</feature>
<dbReference type="PANTHER" id="PTHR21436:SF2">
    <property type="entry name" value="COILED-COIL DOMAIN-CONTAINING PROTEIN 142"/>
    <property type="match status" value="1"/>
</dbReference>
<proteinExistence type="predicted"/>
<evidence type="ECO:0000313" key="3">
    <source>
        <dbReference type="EMBL" id="SOQ40836.1"/>
    </source>
</evidence>